<reference evidence="2 7" key="3">
    <citation type="journal article" date="2021" name="Clin. Infect. Dis.">
        <title>Rapid development of cefiderocol resistance in carbapenem-resistant Enterobacter cloacae during therapy is associated with heterogeneous mutations in the catecholate siderophore receptor cira.</title>
        <authorList>
            <person name="Klein S."/>
            <person name="Boutin S."/>
            <person name="Kocer K."/>
            <person name="Fiedler M.O."/>
            <person name="Storzinger D."/>
            <person name="Weigand M.A."/>
            <person name="Tan B."/>
            <person name="Richter D."/>
            <person name="Rupp C."/>
            <person name="Mieth M."/>
            <person name="Mehrabi A."/>
            <person name="Hackert T."/>
            <person name="Zimmermann S."/>
            <person name="Heeg K."/>
            <person name="Nurjadi D."/>
        </authorList>
    </citation>
    <scope>NUCLEOTIDE SEQUENCE [LARGE SCALE GENOMIC DNA]</scope>
    <source>
        <strain evidence="2 7">BK34275</strain>
    </source>
</reference>
<accession>A0A0W2WZW0</accession>
<protein>
    <submittedName>
        <fullName evidence="2">DUF4225 domain-containing protein</fullName>
    </submittedName>
</protein>
<dbReference type="AlphaFoldDB" id="A0A0W2WZW0"/>
<evidence type="ECO:0000313" key="3">
    <source>
        <dbReference type="EMBL" id="SAB41799.1"/>
    </source>
</evidence>
<dbReference type="RefSeq" id="WP_023327356.1">
    <property type="nucleotide sequence ID" value="NZ_AP023447.1"/>
</dbReference>
<evidence type="ECO:0000313" key="2">
    <source>
        <dbReference type="EMBL" id="MBU3768861.1"/>
    </source>
</evidence>
<dbReference type="Proteomes" id="UP000077278">
    <property type="component" value="Unassembled WGS sequence"/>
</dbReference>
<dbReference type="Proteomes" id="UP000813349">
    <property type="component" value="Unassembled WGS sequence"/>
</dbReference>
<proteinExistence type="predicted"/>
<dbReference type="Proteomes" id="UP000077063">
    <property type="component" value="Unassembled WGS sequence"/>
</dbReference>
<dbReference type="KEGG" id="ern:BFV67_09775"/>
<dbReference type="GeneID" id="45795633"/>
<gene>
    <name evidence="2" type="ORF">J0A64_19920</name>
    <name evidence="1" type="ORF">OIPHN260_22410</name>
    <name evidence="4" type="ORF">SAMEA2273136_04195</name>
    <name evidence="3" type="ORF">SAMEA2273443_04688</name>
</gene>
<evidence type="ECO:0000313" key="1">
    <source>
        <dbReference type="EMBL" id="BCL42739.1"/>
    </source>
</evidence>
<dbReference type="EMBL" id="FKDD01000025">
    <property type="protein sequence ID" value="SAD10944.1"/>
    <property type="molecule type" value="Genomic_DNA"/>
</dbReference>
<dbReference type="InterPro" id="IPR025320">
    <property type="entry name" value="DUF4225"/>
</dbReference>
<reference evidence="1" key="2">
    <citation type="journal article" date="2020" name="J Glob Antimicrob Resist">
        <title>Genomic characterization of clinical Enterobacter roggenkampii co-harboring blaIMP-1- and blaGES-5-encoding IncP6 and mcr-9-encoding IncHI2 plasmids isolated in Japan.</title>
        <authorList>
            <person name="Umeda K."/>
            <person name="Nakamura H."/>
            <person name="Fukuda A."/>
            <person name="Matsumoto Y."/>
            <person name="Motooka D."/>
            <person name="Nakamura S."/>
            <person name="Yasui Y."/>
            <person name="Yoshida H."/>
            <person name="Kawahara R."/>
        </authorList>
    </citation>
    <scope>NUCLEOTIDE SEQUENCE</scope>
    <source>
        <strain evidence="1">OIPH-N260</strain>
    </source>
</reference>
<evidence type="ECO:0000313" key="6">
    <source>
        <dbReference type="Proteomes" id="UP000077278"/>
    </source>
</evidence>
<dbReference type="Pfam" id="PF13988">
    <property type="entry name" value="DUF4225"/>
    <property type="match status" value="1"/>
</dbReference>
<dbReference type="EMBL" id="JAFKCP010000016">
    <property type="protein sequence ID" value="MBU3768861.1"/>
    <property type="molecule type" value="Genomic_DNA"/>
</dbReference>
<organism evidence="2 7">
    <name type="scientific">Enterobacter roggenkampii</name>
    <dbReference type="NCBI Taxonomy" id="1812935"/>
    <lineage>
        <taxon>Bacteria</taxon>
        <taxon>Pseudomonadati</taxon>
        <taxon>Pseudomonadota</taxon>
        <taxon>Gammaproteobacteria</taxon>
        <taxon>Enterobacterales</taxon>
        <taxon>Enterobacteriaceae</taxon>
        <taxon>Enterobacter</taxon>
        <taxon>Enterobacter cloacae complex</taxon>
    </lineage>
</organism>
<dbReference type="Proteomes" id="UP000595858">
    <property type="component" value="Chromosome"/>
</dbReference>
<reference evidence="5 6" key="1">
    <citation type="submission" date="2016-03" db="EMBL/GenBank/DDBJ databases">
        <authorList>
            <consortium name="Pathogen Informatics"/>
        </authorList>
    </citation>
    <scope>NUCLEOTIDE SEQUENCE [LARGE SCALE GENOMIC DNA]</scope>
    <source>
        <strain evidence="5">e2161</strain>
        <strain evidence="3">E2161</strain>
        <strain evidence="4">E264</strain>
        <strain evidence="6">e264</strain>
    </source>
</reference>
<name>A0A0W2WZW0_9ENTR</name>
<evidence type="ECO:0000313" key="7">
    <source>
        <dbReference type="Proteomes" id="UP000813349"/>
    </source>
</evidence>
<evidence type="ECO:0000313" key="5">
    <source>
        <dbReference type="Proteomes" id="UP000077063"/>
    </source>
</evidence>
<accession>A0A155WVM1</accession>
<evidence type="ECO:0000313" key="4">
    <source>
        <dbReference type="EMBL" id="SAD10944.1"/>
    </source>
</evidence>
<dbReference type="EMBL" id="AP023447">
    <property type="protein sequence ID" value="BCL42739.1"/>
    <property type="molecule type" value="Genomic_DNA"/>
</dbReference>
<dbReference type="EMBL" id="FKDK01000029">
    <property type="protein sequence ID" value="SAB41799.1"/>
    <property type="molecule type" value="Genomic_DNA"/>
</dbReference>
<sequence length="251" mass="28160">MYNHNRDKSHFEEKVLEIENLAQRIATKHLLYGTAGMFFETQQLVAHLRREIESHCLTWSGGIQLLDEQIHHLKEQDDLLTFNKAKLFIVVEKNRTTTTTLALKQIGFVAGGAQVYGGASLCVGSLGLACAAYGAPMITHGLNNMYENGYYLLYREDRSGTLRDAYRYVAAKLGYGNNEADIVYGVVDISLSAYGAGRRVLAPREKSWSLFRNIESDYIRGWQEASKTAMALDLTSGSVTGWQMYQIAKEN</sequence>
<keyword evidence="5" id="KW-1185">Reference proteome</keyword>